<accession>A0A6J3MD64</accession>
<evidence type="ECO:0000313" key="2">
    <source>
        <dbReference type="Proteomes" id="UP000504637"/>
    </source>
</evidence>
<feature type="compositionally biased region" description="Polar residues" evidence="1">
    <location>
        <begin position="41"/>
        <end position="51"/>
    </location>
</feature>
<feature type="region of interest" description="Disordered" evidence="1">
    <location>
        <begin position="26"/>
        <end position="52"/>
    </location>
</feature>
<organism evidence="3">
    <name type="scientific">Dissoconium aciculare CBS 342.82</name>
    <dbReference type="NCBI Taxonomy" id="1314786"/>
    <lineage>
        <taxon>Eukaryota</taxon>
        <taxon>Fungi</taxon>
        <taxon>Dikarya</taxon>
        <taxon>Ascomycota</taxon>
        <taxon>Pezizomycotina</taxon>
        <taxon>Dothideomycetes</taxon>
        <taxon>Dothideomycetidae</taxon>
        <taxon>Mycosphaerellales</taxon>
        <taxon>Dissoconiaceae</taxon>
        <taxon>Dissoconium</taxon>
    </lineage>
</organism>
<dbReference type="RefSeq" id="XP_033462859.1">
    <property type="nucleotide sequence ID" value="XM_033609115.1"/>
</dbReference>
<name>A0A6J3MD64_9PEZI</name>
<evidence type="ECO:0000313" key="3">
    <source>
        <dbReference type="RefSeq" id="XP_033462859.1"/>
    </source>
</evidence>
<dbReference type="GeneID" id="54366916"/>
<dbReference type="AlphaFoldDB" id="A0A6J3MD64"/>
<feature type="compositionally biased region" description="Low complexity" evidence="1">
    <location>
        <begin position="29"/>
        <end position="40"/>
    </location>
</feature>
<reference evidence="3" key="1">
    <citation type="submission" date="2020-01" db="EMBL/GenBank/DDBJ databases">
        <authorList>
            <consortium name="DOE Joint Genome Institute"/>
            <person name="Haridas S."/>
            <person name="Albert R."/>
            <person name="Binder M."/>
            <person name="Bloem J."/>
            <person name="Labutti K."/>
            <person name="Salamov A."/>
            <person name="Andreopoulos B."/>
            <person name="Baker S.E."/>
            <person name="Barry K."/>
            <person name="Bills G."/>
            <person name="Bluhm B.H."/>
            <person name="Cannon C."/>
            <person name="Castanera R."/>
            <person name="Culley D.E."/>
            <person name="Daum C."/>
            <person name="Ezra D."/>
            <person name="Gonzalez J.B."/>
            <person name="Henrissat B."/>
            <person name="Kuo A."/>
            <person name="Liang C."/>
            <person name="Lipzen A."/>
            <person name="Lutzoni F."/>
            <person name="Magnuson J."/>
            <person name="Mondo S."/>
            <person name="Nolan M."/>
            <person name="Ohm R."/>
            <person name="Pangilinan J."/>
            <person name="Park H.-J."/>
            <person name="Ramirez L."/>
            <person name="Alfaro M."/>
            <person name="Sun H."/>
            <person name="Tritt A."/>
            <person name="Yoshinaga Y."/>
            <person name="Zwiers L.-H."/>
            <person name="Turgeon B.G."/>
            <person name="Goodwin S.B."/>
            <person name="Spatafora J.W."/>
            <person name="Crous P.W."/>
            <person name="Grigoriev I.V."/>
        </authorList>
    </citation>
    <scope>NUCLEOTIDE SEQUENCE</scope>
    <source>
        <strain evidence="3">CBS 342.82</strain>
    </source>
</reference>
<reference evidence="3" key="2">
    <citation type="submission" date="2020-04" db="EMBL/GenBank/DDBJ databases">
        <authorList>
            <consortium name="NCBI Genome Project"/>
        </authorList>
    </citation>
    <scope>NUCLEOTIDE SEQUENCE</scope>
    <source>
        <strain evidence="3">CBS 342.82</strain>
    </source>
</reference>
<reference evidence="3" key="3">
    <citation type="submission" date="2025-08" db="UniProtKB">
        <authorList>
            <consortium name="RefSeq"/>
        </authorList>
    </citation>
    <scope>IDENTIFICATION</scope>
    <source>
        <strain evidence="3">CBS 342.82</strain>
    </source>
</reference>
<proteinExistence type="predicted"/>
<gene>
    <name evidence="3" type="ORF">K489DRAFT_99223</name>
</gene>
<sequence>MRVTMRRHEPMEILLFVSIRAANTARQISSPSSSHQQPPHTENNGSSTGANAYQPLRHAKLDRSAPLSCSIRVSVSQIFRFRLSASSRIRHFTRLISTRTLACVRGTSSRRRLFGFARSLIKRSRRARVRLLSVGSALSMCKGQDVRQSRDLSCQVSRS</sequence>
<keyword evidence="2" id="KW-1185">Reference proteome</keyword>
<dbReference type="Proteomes" id="UP000504637">
    <property type="component" value="Unplaced"/>
</dbReference>
<protein>
    <submittedName>
        <fullName evidence="3">Uncharacterized protein</fullName>
    </submittedName>
</protein>
<evidence type="ECO:0000256" key="1">
    <source>
        <dbReference type="SAM" id="MobiDB-lite"/>
    </source>
</evidence>